<protein>
    <submittedName>
        <fullName evidence="5">Sugar ABC transporter substrate-binding protein</fullName>
    </submittedName>
</protein>
<dbReference type="Proteomes" id="UP001304769">
    <property type="component" value="Unassembled WGS sequence"/>
</dbReference>
<dbReference type="EMBL" id="JAYGGQ010000006">
    <property type="protein sequence ID" value="MEA5455065.1"/>
    <property type="molecule type" value="Genomic_DNA"/>
</dbReference>
<reference evidence="5 6" key="1">
    <citation type="submission" date="2023-12" db="EMBL/GenBank/DDBJ databases">
        <title>Sinomonas terricola sp. nov, isolated from litchi orchard soil in Guangdong, PR China.</title>
        <authorList>
            <person name="Jiaxin W."/>
            <person name="Yang Z."/>
            <person name="Honghui Z."/>
        </authorList>
    </citation>
    <scope>NUCLEOTIDE SEQUENCE [LARGE SCALE GENOMIC DNA]</scope>
    <source>
        <strain evidence="5 6">JGH33</strain>
    </source>
</reference>
<evidence type="ECO:0000313" key="6">
    <source>
        <dbReference type="Proteomes" id="UP001304769"/>
    </source>
</evidence>
<evidence type="ECO:0000256" key="2">
    <source>
        <dbReference type="ARBA" id="ARBA00022448"/>
    </source>
</evidence>
<dbReference type="PROSITE" id="PS51257">
    <property type="entry name" value="PROKAR_LIPOPROTEIN"/>
    <property type="match status" value="1"/>
</dbReference>
<name>A0ABU5T5Z4_9MICC</name>
<dbReference type="SUPFAM" id="SSF53850">
    <property type="entry name" value="Periplasmic binding protein-like II"/>
    <property type="match status" value="1"/>
</dbReference>
<dbReference type="Gene3D" id="3.40.190.10">
    <property type="entry name" value="Periplasmic binding protein-like II"/>
    <property type="match status" value="2"/>
</dbReference>
<dbReference type="InterPro" id="IPR006059">
    <property type="entry name" value="SBP"/>
</dbReference>
<evidence type="ECO:0000256" key="3">
    <source>
        <dbReference type="ARBA" id="ARBA00022729"/>
    </source>
</evidence>
<comment type="caution">
    <text evidence="5">The sequence shown here is derived from an EMBL/GenBank/DDBJ whole genome shotgun (WGS) entry which is preliminary data.</text>
</comment>
<keyword evidence="2" id="KW-0813">Transport</keyword>
<evidence type="ECO:0000256" key="1">
    <source>
        <dbReference type="ARBA" id="ARBA00008520"/>
    </source>
</evidence>
<organism evidence="5 6">
    <name type="scientific">Sinomonas terricola</name>
    <dbReference type="NCBI Taxonomy" id="3110330"/>
    <lineage>
        <taxon>Bacteria</taxon>
        <taxon>Bacillati</taxon>
        <taxon>Actinomycetota</taxon>
        <taxon>Actinomycetes</taxon>
        <taxon>Micrococcales</taxon>
        <taxon>Micrococcaceae</taxon>
        <taxon>Sinomonas</taxon>
    </lineage>
</organism>
<accession>A0ABU5T5Z4</accession>
<comment type="similarity">
    <text evidence="1">Belongs to the bacterial solute-binding protein 1 family.</text>
</comment>
<proteinExistence type="inferred from homology"/>
<dbReference type="RefSeq" id="WP_323278917.1">
    <property type="nucleotide sequence ID" value="NZ_JAYGGQ010000006.1"/>
</dbReference>
<sequence>MLRKKIAVAAALATTAAIAMSGCGVGGSTSSASGKSITVLVEAGGHAELQPIADEFTKETGTKVSFVELPYDGLYNRLNSEFTSGSVSFDVAAMDAVWLSAFKDGVTPLDSLFTDDVKGDLFPSLVKEANVGGKYIGMPVWTNSEVLYYRKDLFNDPANQAAFKAKYGYDLKPPTTWQQYMDAAAFFTKDGMYGTDMKGAVETEYLAMLSQTGEQTMVLSPDGSKVSLGDANSLKALQFDDGLAKYAPPGAAQVDWAAAQNLFNQGKTAMSLFWGHEYRSIPKDAAVNGKVGVAQMIAGPGGVAGVPGAWYLSVPKASGQQQTATDFLKFAYDHNELSAQTSLGLVARKSAFAKYENQSGYENYKPLIDTLNAPNTIPRPATPKWQQIVDTVLVPMIQKSLQPGADDQALLNAAKEQVQSLVK</sequence>
<keyword evidence="3 4" id="KW-0732">Signal</keyword>
<dbReference type="Pfam" id="PF01547">
    <property type="entry name" value="SBP_bac_1"/>
    <property type="match status" value="1"/>
</dbReference>
<gene>
    <name evidence="5" type="ORF">SPF06_10075</name>
</gene>
<dbReference type="PANTHER" id="PTHR43649">
    <property type="entry name" value="ARABINOSE-BINDING PROTEIN-RELATED"/>
    <property type="match status" value="1"/>
</dbReference>
<feature type="signal peptide" evidence="4">
    <location>
        <begin position="1"/>
        <end position="19"/>
    </location>
</feature>
<feature type="chain" id="PRO_5046393995" evidence="4">
    <location>
        <begin position="20"/>
        <end position="423"/>
    </location>
</feature>
<dbReference type="InterPro" id="IPR050490">
    <property type="entry name" value="Bact_solute-bd_prot1"/>
</dbReference>
<evidence type="ECO:0000313" key="5">
    <source>
        <dbReference type="EMBL" id="MEA5455065.1"/>
    </source>
</evidence>
<dbReference type="PANTHER" id="PTHR43649:SF34">
    <property type="entry name" value="ABC TRANSPORTER PERIPLASMIC-BINDING PROTEIN YCJN-RELATED"/>
    <property type="match status" value="1"/>
</dbReference>
<dbReference type="CDD" id="cd13585">
    <property type="entry name" value="PBP2_TMBP_like"/>
    <property type="match status" value="1"/>
</dbReference>
<evidence type="ECO:0000256" key="4">
    <source>
        <dbReference type="SAM" id="SignalP"/>
    </source>
</evidence>
<keyword evidence="6" id="KW-1185">Reference proteome</keyword>